<dbReference type="SUPFAM" id="SSF54001">
    <property type="entry name" value="Cysteine proteinases"/>
    <property type="match status" value="1"/>
</dbReference>
<accession>A0ABP9QUM4</accession>
<dbReference type="InterPro" id="IPR006311">
    <property type="entry name" value="TAT_signal"/>
</dbReference>
<dbReference type="PROSITE" id="PS51318">
    <property type="entry name" value="TAT"/>
    <property type="match status" value="1"/>
</dbReference>
<gene>
    <name evidence="8" type="ORF">GCM10023321_61110</name>
</gene>
<dbReference type="Proteomes" id="UP001428817">
    <property type="component" value="Unassembled WGS sequence"/>
</dbReference>
<name>A0ABP9QUM4_9PSEU</name>
<dbReference type="PANTHER" id="PTHR47359:SF3">
    <property type="entry name" value="NLP_P60 DOMAIN-CONTAINING PROTEIN-RELATED"/>
    <property type="match status" value="1"/>
</dbReference>
<dbReference type="Gene3D" id="3.90.1720.10">
    <property type="entry name" value="endopeptidase domain like (from Nostoc punctiforme)"/>
    <property type="match status" value="1"/>
</dbReference>
<feature type="coiled-coil region" evidence="5">
    <location>
        <begin position="150"/>
        <end position="205"/>
    </location>
</feature>
<dbReference type="Pfam" id="PF00877">
    <property type="entry name" value="NLPC_P60"/>
    <property type="match status" value="1"/>
</dbReference>
<feature type="chain" id="PRO_5046617353" evidence="6">
    <location>
        <begin position="34"/>
        <end position="346"/>
    </location>
</feature>
<evidence type="ECO:0000256" key="1">
    <source>
        <dbReference type="ARBA" id="ARBA00007074"/>
    </source>
</evidence>
<evidence type="ECO:0000256" key="5">
    <source>
        <dbReference type="SAM" id="Coils"/>
    </source>
</evidence>
<feature type="signal peptide" evidence="6">
    <location>
        <begin position="1"/>
        <end position="33"/>
    </location>
</feature>
<evidence type="ECO:0000256" key="3">
    <source>
        <dbReference type="ARBA" id="ARBA00022801"/>
    </source>
</evidence>
<evidence type="ECO:0000256" key="6">
    <source>
        <dbReference type="SAM" id="SignalP"/>
    </source>
</evidence>
<protein>
    <submittedName>
        <fullName evidence="8">C40 family peptidase</fullName>
    </submittedName>
</protein>
<keyword evidence="5" id="KW-0175">Coiled coil</keyword>
<feature type="coiled-coil region" evidence="5">
    <location>
        <begin position="41"/>
        <end position="75"/>
    </location>
</feature>
<keyword evidence="3" id="KW-0378">Hydrolase</keyword>
<dbReference type="InterPro" id="IPR038765">
    <property type="entry name" value="Papain-like_cys_pep_sf"/>
</dbReference>
<feature type="domain" description="NlpC/P60" evidence="7">
    <location>
        <begin position="231"/>
        <end position="346"/>
    </location>
</feature>
<keyword evidence="4" id="KW-0788">Thiol protease</keyword>
<evidence type="ECO:0000256" key="4">
    <source>
        <dbReference type="ARBA" id="ARBA00022807"/>
    </source>
</evidence>
<reference evidence="9" key="1">
    <citation type="journal article" date="2019" name="Int. J. Syst. Evol. Microbiol.">
        <title>The Global Catalogue of Microorganisms (GCM) 10K type strain sequencing project: providing services to taxonomists for standard genome sequencing and annotation.</title>
        <authorList>
            <consortium name="The Broad Institute Genomics Platform"/>
            <consortium name="The Broad Institute Genome Sequencing Center for Infectious Disease"/>
            <person name="Wu L."/>
            <person name="Ma J."/>
        </authorList>
    </citation>
    <scope>NUCLEOTIDE SEQUENCE [LARGE SCALE GENOMIC DNA]</scope>
    <source>
        <strain evidence="9">JCM 18303</strain>
    </source>
</reference>
<comment type="caution">
    <text evidence="8">The sequence shown here is derived from an EMBL/GenBank/DDBJ whole genome shotgun (WGS) entry which is preliminary data.</text>
</comment>
<organism evidence="8 9">
    <name type="scientific">Pseudonocardia eucalypti</name>
    <dbReference type="NCBI Taxonomy" id="648755"/>
    <lineage>
        <taxon>Bacteria</taxon>
        <taxon>Bacillati</taxon>
        <taxon>Actinomycetota</taxon>
        <taxon>Actinomycetes</taxon>
        <taxon>Pseudonocardiales</taxon>
        <taxon>Pseudonocardiaceae</taxon>
        <taxon>Pseudonocardia</taxon>
    </lineage>
</organism>
<dbReference type="PANTHER" id="PTHR47359">
    <property type="entry name" value="PEPTIDOGLYCAN DL-ENDOPEPTIDASE CWLO"/>
    <property type="match status" value="1"/>
</dbReference>
<evidence type="ECO:0000313" key="8">
    <source>
        <dbReference type="EMBL" id="GAA5167858.1"/>
    </source>
</evidence>
<dbReference type="RefSeq" id="WP_185065301.1">
    <property type="nucleotide sequence ID" value="NZ_BAABJP010000039.1"/>
</dbReference>
<sequence>MAPSGNLRSFVGALSATALALAASALFASPAAADPAPAPPKPDARAQLADAQHDAEQLTEQWHEAKDNLDAKRDEATRAKAAVVPARQAASRAEAAEEKFRGQLDQVVARAAEGGRLDELNALVLSDSPSDFLDQMTTLEMYSADQKSVLDQAQRLVADARKARANADQAVAVAAKATDEARQAVEDIGKRKKEADARIAQAERLLGRLSPSERADRTKSIGDPVGVVLGGGKGALALKAAMSRIGGPYVWGAEGQRSFDCSGLVFWAFQKVGITMPRSSSAQAQVGRPVSRSQLQPGDLVFFYHPVSHVGFYAGDGKVLNAVQTGDTVRYTELSKMKSYAGARRL</sequence>
<dbReference type="InterPro" id="IPR000064">
    <property type="entry name" value="NLP_P60_dom"/>
</dbReference>
<keyword evidence="2" id="KW-0645">Protease</keyword>
<evidence type="ECO:0000313" key="9">
    <source>
        <dbReference type="Proteomes" id="UP001428817"/>
    </source>
</evidence>
<dbReference type="PROSITE" id="PS51935">
    <property type="entry name" value="NLPC_P60"/>
    <property type="match status" value="1"/>
</dbReference>
<comment type="similarity">
    <text evidence="1">Belongs to the peptidase C40 family.</text>
</comment>
<proteinExistence type="inferred from homology"/>
<keyword evidence="9" id="KW-1185">Reference proteome</keyword>
<dbReference type="InterPro" id="IPR051794">
    <property type="entry name" value="PG_Endopeptidase_C40"/>
</dbReference>
<keyword evidence="6" id="KW-0732">Signal</keyword>
<evidence type="ECO:0000259" key="7">
    <source>
        <dbReference type="PROSITE" id="PS51935"/>
    </source>
</evidence>
<evidence type="ECO:0000256" key="2">
    <source>
        <dbReference type="ARBA" id="ARBA00022670"/>
    </source>
</evidence>
<dbReference type="EMBL" id="BAABJP010000039">
    <property type="protein sequence ID" value="GAA5167858.1"/>
    <property type="molecule type" value="Genomic_DNA"/>
</dbReference>